<feature type="compositionally biased region" description="Low complexity" evidence="2">
    <location>
        <begin position="224"/>
        <end position="236"/>
    </location>
</feature>
<evidence type="ECO:0000256" key="2">
    <source>
        <dbReference type="SAM" id="MobiDB-lite"/>
    </source>
</evidence>
<dbReference type="PANTHER" id="PTHR23351">
    <property type="entry name" value="FOS TRANSCRIPTION FACTOR-RELATED"/>
    <property type="match status" value="1"/>
</dbReference>
<name>A0A4W3GG85_CALMI</name>
<evidence type="ECO:0000256" key="1">
    <source>
        <dbReference type="SAM" id="Coils"/>
    </source>
</evidence>
<evidence type="ECO:0000259" key="3">
    <source>
        <dbReference type="PROSITE" id="PS50217"/>
    </source>
</evidence>
<dbReference type="InParanoid" id="A0A4W3GG85"/>
<keyword evidence="1" id="KW-0175">Coiled coil</keyword>
<dbReference type="InterPro" id="IPR004827">
    <property type="entry name" value="bZIP"/>
</dbReference>
<dbReference type="GO" id="GO:0000981">
    <property type="term" value="F:DNA-binding transcription factor activity, RNA polymerase II-specific"/>
    <property type="evidence" value="ECO:0007669"/>
    <property type="project" value="TreeGrafter"/>
</dbReference>
<dbReference type="FunFam" id="1.20.5.170:FF:000006">
    <property type="entry name" value="fos-related antigen 2 isoform X1"/>
    <property type="match status" value="1"/>
</dbReference>
<dbReference type="GeneTree" id="ENSGT00940000160034"/>
<reference evidence="4" key="5">
    <citation type="submission" date="2025-09" db="UniProtKB">
        <authorList>
            <consortium name="Ensembl"/>
        </authorList>
    </citation>
    <scope>IDENTIFICATION</scope>
</reference>
<dbReference type="AlphaFoldDB" id="A0A4W3GG85"/>
<accession>A0A4W3GG85</accession>
<keyword evidence="5" id="KW-1185">Reference proteome</keyword>
<feature type="compositionally biased region" description="Low complexity" evidence="2">
    <location>
        <begin position="196"/>
        <end position="208"/>
    </location>
</feature>
<feature type="coiled-coil region" evidence="1">
    <location>
        <begin position="53"/>
        <end position="117"/>
    </location>
</feature>
<dbReference type="Proteomes" id="UP000314986">
    <property type="component" value="Unassembled WGS sequence"/>
</dbReference>
<reference evidence="5" key="1">
    <citation type="journal article" date="2006" name="Science">
        <title>Ancient noncoding elements conserved in the human genome.</title>
        <authorList>
            <person name="Venkatesh B."/>
            <person name="Kirkness E.F."/>
            <person name="Loh Y.H."/>
            <person name="Halpern A.L."/>
            <person name="Lee A.P."/>
            <person name="Johnson J."/>
            <person name="Dandona N."/>
            <person name="Viswanathan L.D."/>
            <person name="Tay A."/>
            <person name="Venter J.C."/>
            <person name="Strausberg R.L."/>
            <person name="Brenner S."/>
        </authorList>
    </citation>
    <scope>NUCLEOTIDE SEQUENCE [LARGE SCALE GENOMIC DNA]</scope>
</reference>
<dbReference type="PROSITE" id="PS00036">
    <property type="entry name" value="BZIP_BASIC"/>
    <property type="match status" value="1"/>
</dbReference>
<dbReference type="Pfam" id="PF00170">
    <property type="entry name" value="bZIP_1"/>
    <property type="match status" value="1"/>
</dbReference>
<dbReference type="STRING" id="7868.ENSCMIP00000001952"/>
<dbReference type="PROSITE" id="PS50217">
    <property type="entry name" value="BZIP"/>
    <property type="match status" value="1"/>
</dbReference>
<reference evidence="5" key="2">
    <citation type="journal article" date="2007" name="PLoS Biol.">
        <title>Survey sequencing and comparative analysis of the elephant shark (Callorhinchus milii) genome.</title>
        <authorList>
            <person name="Venkatesh B."/>
            <person name="Kirkness E.F."/>
            <person name="Loh Y.H."/>
            <person name="Halpern A.L."/>
            <person name="Lee A.P."/>
            <person name="Johnson J."/>
            <person name="Dandona N."/>
            <person name="Viswanathan L.D."/>
            <person name="Tay A."/>
            <person name="Venter J.C."/>
            <person name="Strausberg R.L."/>
            <person name="Brenner S."/>
        </authorList>
    </citation>
    <scope>NUCLEOTIDE SEQUENCE [LARGE SCALE GENOMIC DNA]</scope>
</reference>
<dbReference type="SMART" id="SM00338">
    <property type="entry name" value="BRLZ"/>
    <property type="match status" value="1"/>
</dbReference>
<dbReference type="PANTHER" id="PTHR23351:SF25">
    <property type="entry name" value="FOS-RELATED ANTIGEN 2"/>
    <property type="match status" value="1"/>
</dbReference>
<evidence type="ECO:0000313" key="5">
    <source>
        <dbReference type="Proteomes" id="UP000314986"/>
    </source>
</evidence>
<protein>
    <submittedName>
        <fullName evidence="4">FOS like 1, AP-1 transcription factor subunit a</fullName>
    </submittedName>
</protein>
<dbReference type="SUPFAM" id="SSF57959">
    <property type="entry name" value="Leucine zipper domain"/>
    <property type="match status" value="1"/>
</dbReference>
<feature type="region of interest" description="Disordered" evidence="2">
    <location>
        <begin position="125"/>
        <end position="175"/>
    </location>
</feature>
<feature type="region of interest" description="Disordered" evidence="2">
    <location>
        <begin position="196"/>
        <end position="242"/>
    </location>
</feature>
<reference evidence="5" key="3">
    <citation type="journal article" date="2014" name="Nature">
        <title>Elephant shark genome provides unique insights into gnathostome evolution.</title>
        <authorList>
            <consortium name="International Elephant Shark Genome Sequencing Consortium"/>
            <person name="Venkatesh B."/>
            <person name="Lee A.P."/>
            <person name="Ravi V."/>
            <person name="Maurya A.K."/>
            <person name="Lian M.M."/>
            <person name="Swann J.B."/>
            <person name="Ohta Y."/>
            <person name="Flajnik M.F."/>
            <person name="Sutoh Y."/>
            <person name="Kasahara M."/>
            <person name="Hoon S."/>
            <person name="Gangu V."/>
            <person name="Roy S.W."/>
            <person name="Irimia M."/>
            <person name="Korzh V."/>
            <person name="Kondrychyn I."/>
            <person name="Lim Z.W."/>
            <person name="Tay B.H."/>
            <person name="Tohari S."/>
            <person name="Kong K.W."/>
            <person name="Ho S."/>
            <person name="Lorente-Galdos B."/>
            <person name="Quilez J."/>
            <person name="Marques-Bonet T."/>
            <person name="Raney B.J."/>
            <person name="Ingham P.W."/>
            <person name="Tay A."/>
            <person name="Hillier L.W."/>
            <person name="Minx P."/>
            <person name="Boehm T."/>
            <person name="Wilson R.K."/>
            <person name="Brenner S."/>
            <person name="Warren W.C."/>
        </authorList>
    </citation>
    <scope>NUCLEOTIDE SEQUENCE [LARGE SCALE GENOMIC DNA]</scope>
</reference>
<evidence type="ECO:0000313" key="4">
    <source>
        <dbReference type="Ensembl" id="ENSCMIP00000001952.1"/>
    </source>
</evidence>
<organism evidence="4 5">
    <name type="scientific">Callorhinchus milii</name>
    <name type="common">Ghost shark</name>
    <dbReference type="NCBI Taxonomy" id="7868"/>
    <lineage>
        <taxon>Eukaryota</taxon>
        <taxon>Metazoa</taxon>
        <taxon>Chordata</taxon>
        <taxon>Craniata</taxon>
        <taxon>Vertebrata</taxon>
        <taxon>Chondrichthyes</taxon>
        <taxon>Holocephali</taxon>
        <taxon>Chimaeriformes</taxon>
        <taxon>Callorhinchidae</taxon>
        <taxon>Callorhinchus</taxon>
    </lineage>
</organism>
<feature type="domain" description="BZIP" evidence="3">
    <location>
        <begin position="55"/>
        <end position="118"/>
    </location>
</feature>
<reference evidence="4" key="4">
    <citation type="submission" date="2025-08" db="UniProtKB">
        <authorList>
            <consortium name="Ensembl"/>
        </authorList>
    </citation>
    <scope>IDENTIFICATION</scope>
</reference>
<dbReference type="InterPro" id="IPR000837">
    <property type="entry name" value="AP-1"/>
</dbReference>
<feature type="compositionally biased region" description="Basic and acidic residues" evidence="2">
    <location>
        <begin position="146"/>
        <end position="159"/>
    </location>
</feature>
<dbReference type="Gene3D" id="1.20.5.170">
    <property type="match status" value="1"/>
</dbReference>
<dbReference type="CDD" id="cd14721">
    <property type="entry name" value="bZIP_Fos"/>
    <property type="match status" value="1"/>
</dbReference>
<sequence length="242" mass="26585">HTPTPPLPHTWESWSPVVKYSHRVGWGGGKGGKGWGGITPRSNRLPFRQLSPEEEERKRIRRERNKLAAAKCRNRRRELTDWLQLETDELEEKKADLEKEIAELQKEKEKLEFILAAHQPVCKIASEPRASSGPGKAKSLPTRAKRSMEAIHRGKRPSEGEGEGDLLHTPPLPLTPSMTPFTASLAFVYPNLPLEGEASTSASTSGASIFSPPQACATAHRRSSSSGDQSSDSLSSPNLLAL</sequence>
<dbReference type="GO" id="GO:0000978">
    <property type="term" value="F:RNA polymerase II cis-regulatory region sequence-specific DNA binding"/>
    <property type="evidence" value="ECO:0007669"/>
    <property type="project" value="TreeGrafter"/>
</dbReference>
<dbReference type="InterPro" id="IPR046347">
    <property type="entry name" value="bZIP_sf"/>
</dbReference>
<dbReference type="GO" id="GO:0005634">
    <property type="term" value="C:nucleus"/>
    <property type="evidence" value="ECO:0007669"/>
    <property type="project" value="TreeGrafter"/>
</dbReference>
<dbReference type="Ensembl" id="ENSCMIT00000002027.1">
    <property type="protein sequence ID" value="ENSCMIP00000001952.1"/>
    <property type="gene ID" value="ENSCMIG00000001205.1"/>
</dbReference>
<proteinExistence type="predicted"/>
<dbReference type="PRINTS" id="PR00042">
    <property type="entry name" value="LEUZIPPRFOS"/>
</dbReference>